<evidence type="ECO:0000259" key="1">
    <source>
        <dbReference type="Pfam" id="PF01627"/>
    </source>
</evidence>
<comment type="caution">
    <text evidence="2">The sequence shown here is derived from an EMBL/GenBank/DDBJ whole genome shotgun (WGS) entry which is preliminary data.</text>
</comment>
<dbReference type="OrthoDB" id="280534at2"/>
<accession>A0A5C6AUA4</accession>
<dbReference type="Gene3D" id="1.20.120.160">
    <property type="entry name" value="HPT domain"/>
    <property type="match status" value="1"/>
</dbReference>
<keyword evidence="3" id="KW-1185">Reference proteome</keyword>
<protein>
    <submittedName>
        <fullName evidence="2">Hpt domain protein</fullName>
    </submittedName>
</protein>
<dbReference type="RefSeq" id="WP_146576985.1">
    <property type="nucleotide sequence ID" value="NZ_SJPM01000002.1"/>
</dbReference>
<dbReference type="Proteomes" id="UP000316213">
    <property type="component" value="Unassembled WGS sequence"/>
</dbReference>
<dbReference type="SUPFAM" id="SSF47226">
    <property type="entry name" value="Histidine-containing phosphotransfer domain, HPT domain"/>
    <property type="match status" value="1"/>
</dbReference>
<reference evidence="2 3" key="1">
    <citation type="submission" date="2019-02" db="EMBL/GenBank/DDBJ databases">
        <title>Deep-cultivation of Planctomycetes and their phenomic and genomic characterization uncovers novel biology.</title>
        <authorList>
            <person name="Wiegand S."/>
            <person name="Jogler M."/>
            <person name="Boedeker C."/>
            <person name="Pinto D."/>
            <person name="Vollmers J."/>
            <person name="Rivas-Marin E."/>
            <person name="Kohn T."/>
            <person name="Peeters S.H."/>
            <person name="Heuer A."/>
            <person name="Rast P."/>
            <person name="Oberbeckmann S."/>
            <person name="Bunk B."/>
            <person name="Jeske O."/>
            <person name="Meyerdierks A."/>
            <person name="Storesund J.E."/>
            <person name="Kallscheuer N."/>
            <person name="Luecker S."/>
            <person name="Lage O.M."/>
            <person name="Pohl T."/>
            <person name="Merkel B.J."/>
            <person name="Hornburger P."/>
            <person name="Mueller R.-W."/>
            <person name="Bruemmer F."/>
            <person name="Labrenz M."/>
            <person name="Spormann A.M."/>
            <person name="Op Den Camp H."/>
            <person name="Overmann J."/>
            <person name="Amann R."/>
            <person name="Jetten M.S.M."/>
            <person name="Mascher T."/>
            <person name="Medema M.H."/>
            <person name="Devos D.P."/>
            <person name="Kaster A.-K."/>
            <person name="Ovreas L."/>
            <person name="Rohde M."/>
            <person name="Galperin M.Y."/>
            <person name="Jogler C."/>
        </authorList>
    </citation>
    <scope>NUCLEOTIDE SEQUENCE [LARGE SCALE GENOMIC DNA]</scope>
    <source>
        <strain evidence="2 3">Pla100</strain>
    </source>
</reference>
<dbReference type="GO" id="GO:0004672">
    <property type="term" value="F:protein kinase activity"/>
    <property type="evidence" value="ECO:0007669"/>
    <property type="project" value="UniProtKB-ARBA"/>
</dbReference>
<dbReference type="GO" id="GO:0000160">
    <property type="term" value="P:phosphorelay signal transduction system"/>
    <property type="evidence" value="ECO:0007669"/>
    <property type="project" value="InterPro"/>
</dbReference>
<proteinExistence type="predicted"/>
<name>A0A5C6AUA4_9BACT</name>
<dbReference type="EMBL" id="SJPM01000002">
    <property type="protein sequence ID" value="TWU01744.1"/>
    <property type="molecule type" value="Genomic_DNA"/>
</dbReference>
<evidence type="ECO:0000313" key="2">
    <source>
        <dbReference type="EMBL" id="TWU01744.1"/>
    </source>
</evidence>
<sequence>MTEEQRIRFAEALQRLAGDEDLLIAMGAMVLDDAPVVMAELQQQIEEAQLSQAASTAHKLKGLLSTFDVGGCLLTIQQIITAAKADDQAECAQSWSKCEREIRELLAEVRAVVDPVST</sequence>
<dbReference type="AlphaFoldDB" id="A0A5C6AUA4"/>
<evidence type="ECO:0000313" key="3">
    <source>
        <dbReference type="Proteomes" id="UP000316213"/>
    </source>
</evidence>
<organism evidence="2 3">
    <name type="scientific">Neorhodopirellula pilleata</name>
    <dbReference type="NCBI Taxonomy" id="2714738"/>
    <lineage>
        <taxon>Bacteria</taxon>
        <taxon>Pseudomonadati</taxon>
        <taxon>Planctomycetota</taxon>
        <taxon>Planctomycetia</taxon>
        <taxon>Pirellulales</taxon>
        <taxon>Pirellulaceae</taxon>
        <taxon>Neorhodopirellula</taxon>
    </lineage>
</organism>
<feature type="domain" description="HPt" evidence="1">
    <location>
        <begin position="28"/>
        <end position="111"/>
    </location>
</feature>
<dbReference type="InterPro" id="IPR008207">
    <property type="entry name" value="Sig_transdc_His_kin_Hpt_dom"/>
</dbReference>
<dbReference type="InterPro" id="IPR036641">
    <property type="entry name" value="HPT_dom_sf"/>
</dbReference>
<gene>
    <name evidence="2" type="ORF">Pla100_14790</name>
</gene>
<dbReference type="Pfam" id="PF01627">
    <property type="entry name" value="Hpt"/>
    <property type="match status" value="1"/>
</dbReference>